<name>A0A2Z7BCV1_9LAMI</name>
<keyword evidence="3" id="KW-1185">Reference proteome</keyword>
<evidence type="ECO:0000313" key="2">
    <source>
        <dbReference type="EMBL" id="KZV29782.1"/>
    </source>
</evidence>
<dbReference type="PANTHER" id="PTHR11439">
    <property type="entry name" value="GAG-POL-RELATED RETROTRANSPOSON"/>
    <property type="match status" value="1"/>
</dbReference>
<evidence type="ECO:0000256" key="1">
    <source>
        <dbReference type="SAM" id="MobiDB-lite"/>
    </source>
</evidence>
<reference evidence="2 3" key="1">
    <citation type="journal article" date="2015" name="Proc. Natl. Acad. Sci. U.S.A.">
        <title>The resurrection genome of Boea hygrometrica: A blueprint for survival of dehydration.</title>
        <authorList>
            <person name="Xiao L."/>
            <person name="Yang G."/>
            <person name="Zhang L."/>
            <person name="Yang X."/>
            <person name="Zhao S."/>
            <person name="Ji Z."/>
            <person name="Zhou Q."/>
            <person name="Hu M."/>
            <person name="Wang Y."/>
            <person name="Chen M."/>
            <person name="Xu Y."/>
            <person name="Jin H."/>
            <person name="Xiao X."/>
            <person name="Hu G."/>
            <person name="Bao F."/>
            <person name="Hu Y."/>
            <person name="Wan P."/>
            <person name="Li L."/>
            <person name="Deng X."/>
            <person name="Kuang T."/>
            <person name="Xiang C."/>
            <person name="Zhu J.K."/>
            <person name="Oliver M.J."/>
            <person name="He Y."/>
        </authorList>
    </citation>
    <scope>NUCLEOTIDE SEQUENCE [LARGE SCALE GENOMIC DNA]</scope>
    <source>
        <strain evidence="3">cv. XS01</strain>
    </source>
</reference>
<dbReference type="Proteomes" id="UP000250235">
    <property type="component" value="Unassembled WGS sequence"/>
</dbReference>
<dbReference type="PANTHER" id="PTHR11439:SF442">
    <property type="entry name" value="CYSTEINE-RICH RLK (RECEPTOR-LIKE PROTEIN KINASE) 8"/>
    <property type="match status" value="1"/>
</dbReference>
<dbReference type="InterPro" id="IPR043502">
    <property type="entry name" value="DNA/RNA_pol_sf"/>
</dbReference>
<sequence>MATSLINNAIQVYFDSVFSMAYEGMVQMFKALESSGLRWFLGCSSSIYETALVDLFHNEVIGAIQGKSVEISEDHSSSSQNENLNSSSSSSSSNSRMLFTADDLHEISPTYDVFPDEETPVDQISMPTAIVSSHDYTKEFAQLRATVYQISIEHIMMEELTFFLCLKVKQLDDGIFISQAKYTKEILKKFGMENCSPTATPMSTPIKLDKDEAGTTVEVTMYQGMIGSLLYLTASRPDIMFLVCMCARFQADPKQSHYMAVKRILKYLKGTQNVGLWYPKDSSLNLIGYSDADYAGCKIDRRSTSGTCQFLGDRLISWFSKKQTSIATSTAEAEYLAVGSCCSQILWIQQQLRDYGVDAQAPIFCDNTSAIAITQNPVLHSRTKHIDIRHHLIQDHVLKKDVRVEHVSTDQQVANIFTKPLPDAKFSYFRNILGLLEMM</sequence>
<protein>
    <recommendedName>
        <fullName evidence="4">Reverse transcriptase Ty1/copia-type domain-containing protein</fullName>
    </recommendedName>
</protein>
<proteinExistence type="predicted"/>
<feature type="region of interest" description="Disordered" evidence="1">
    <location>
        <begin position="72"/>
        <end position="95"/>
    </location>
</feature>
<dbReference type="EMBL" id="KV009109">
    <property type="protein sequence ID" value="KZV29782.1"/>
    <property type="molecule type" value="Genomic_DNA"/>
</dbReference>
<dbReference type="AlphaFoldDB" id="A0A2Z7BCV1"/>
<gene>
    <name evidence="2" type="ORF">F511_33524</name>
</gene>
<evidence type="ECO:0000313" key="3">
    <source>
        <dbReference type="Proteomes" id="UP000250235"/>
    </source>
</evidence>
<dbReference type="OrthoDB" id="906897at2759"/>
<accession>A0A2Z7BCV1</accession>
<evidence type="ECO:0008006" key="4">
    <source>
        <dbReference type="Google" id="ProtNLM"/>
    </source>
</evidence>
<organism evidence="2 3">
    <name type="scientific">Dorcoceras hygrometricum</name>
    <dbReference type="NCBI Taxonomy" id="472368"/>
    <lineage>
        <taxon>Eukaryota</taxon>
        <taxon>Viridiplantae</taxon>
        <taxon>Streptophyta</taxon>
        <taxon>Embryophyta</taxon>
        <taxon>Tracheophyta</taxon>
        <taxon>Spermatophyta</taxon>
        <taxon>Magnoliopsida</taxon>
        <taxon>eudicotyledons</taxon>
        <taxon>Gunneridae</taxon>
        <taxon>Pentapetalae</taxon>
        <taxon>asterids</taxon>
        <taxon>lamiids</taxon>
        <taxon>Lamiales</taxon>
        <taxon>Gesneriaceae</taxon>
        <taxon>Didymocarpoideae</taxon>
        <taxon>Trichosporeae</taxon>
        <taxon>Loxocarpinae</taxon>
        <taxon>Dorcoceras</taxon>
    </lineage>
</organism>
<feature type="compositionally biased region" description="Low complexity" evidence="1">
    <location>
        <begin position="77"/>
        <end position="95"/>
    </location>
</feature>
<dbReference type="SUPFAM" id="SSF56672">
    <property type="entry name" value="DNA/RNA polymerases"/>
    <property type="match status" value="1"/>
</dbReference>
<dbReference type="CDD" id="cd09272">
    <property type="entry name" value="RNase_HI_RT_Ty1"/>
    <property type="match status" value="1"/>
</dbReference>